<sequence length="149" mass="17516">MDWKDTLAQRIFPGVDYRKINENEVMSNLPLQMGLYFNVIFVPVWLIVMSVLFYDKVTLEIAPKHKFIYIKKKNQFHCYSDFVKFVMTTVCLLTVVIEVMRLHLGFEGNLRDKIPELAGFWLLSALLQLPLQLFLLLNPHLQLRAVEKT</sequence>
<dbReference type="RefSeq" id="XP_017775367.1">
    <property type="nucleotide sequence ID" value="XM_017919878.1"/>
</dbReference>
<evidence type="ECO:0000256" key="3">
    <source>
        <dbReference type="ARBA" id="ARBA00022989"/>
    </source>
</evidence>
<dbReference type="PANTHER" id="PTHR13531">
    <property type="entry name" value="GEO07735P1-RELATED-RELATED"/>
    <property type="match status" value="1"/>
</dbReference>
<feature type="transmembrane region" description="Helical" evidence="5">
    <location>
        <begin position="35"/>
        <end position="55"/>
    </location>
</feature>
<evidence type="ECO:0000313" key="6">
    <source>
        <dbReference type="Proteomes" id="UP000695000"/>
    </source>
</evidence>
<dbReference type="PANTHER" id="PTHR13531:SF6">
    <property type="entry name" value="TMEM (HUMAN TRANSMEMBRANE PROTEIN) HOMOLOG"/>
    <property type="match status" value="1"/>
</dbReference>
<protein>
    <submittedName>
        <fullName evidence="7">Transmembrane protein 17-like</fullName>
    </submittedName>
</protein>
<keyword evidence="6" id="KW-1185">Reference proteome</keyword>
<feature type="transmembrane region" description="Helical" evidence="5">
    <location>
        <begin position="76"/>
        <end position="97"/>
    </location>
</feature>
<evidence type="ECO:0000256" key="5">
    <source>
        <dbReference type="SAM" id="Phobius"/>
    </source>
</evidence>
<evidence type="ECO:0000256" key="4">
    <source>
        <dbReference type="ARBA" id="ARBA00023136"/>
    </source>
</evidence>
<evidence type="ECO:0000256" key="1">
    <source>
        <dbReference type="ARBA" id="ARBA00004141"/>
    </source>
</evidence>
<dbReference type="Pfam" id="PF09799">
    <property type="entry name" value="Transmemb_17"/>
    <property type="match status" value="1"/>
</dbReference>
<evidence type="ECO:0000256" key="2">
    <source>
        <dbReference type="ARBA" id="ARBA00022692"/>
    </source>
</evidence>
<dbReference type="GeneID" id="108561809"/>
<evidence type="ECO:0000313" key="7">
    <source>
        <dbReference type="RefSeq" id="XP_017775367.1"/>
    </source>
</evidence>
<proteinExistence type="predicted"/>
<name>A0ABM1MLB7_NICVS</name>
<keyword evidence="4 5" id="KW-0472">Membrane</keyword>
<accession>A0ABM1MLB7</accession>
<keyword evidence="2 5" id="KW-0812">Transmembrane</keyword>
<feature type="transmembrane region" description="Helical" evidence="5">
    <location>
        <begin position="117"/>
        <end position="137"/>
    </location>
</feature>
<organism evidence="6 7">
    <name type="scientific">Nicrophorus vespilloides</name>
    <name type="common">Boreal carrion beetle</name>
    <dbReference type="NCBI Taxonomy" id="110193"/>
    <lineage>
        <taxon>Eukaryota</taxon>
        <taxon>Metazoa</taxon>
        <taxon>Ecdysozoa</taxon>
        <taxon>Arthropoda</taxon>
        <taxon>Hexapoda</taxon>
        <taxon>Insecta</taxon>
        <taxon>Pterygota</taxon>
        <taxon>Neoptera</taxon>
        <taxon>Endopterygota</taxon>
        <taxon>Coleoptera</taxon>
        <taxon>Polyphaga</taxon>
        <taxon>Staphyliniformia</taxon>
        <taxon>Silphidae</taxon>
        <taxon>Nicrophorinae</taxon>
        <taxon>Nicrophorus</taxon>
    </lineage>
</organism>
<keyword evidence="3 5" id="KW-1133">Transmembrane helix</keyword>
<gene>
    <name evidence="7" type="primary">LOC108561809</name>
</gene>
<dbReference type="InterPro" id="IPR019184">
    <property type="entry name" value="Uncharacterised_TM-17"/>
</dbReference>
<reference evidence="7" key="1">
    <citation type="submission" date="2025-08" db="UniProtKB">
        <authorList>
            <consortium name="RefSeq"/>
        </authorList>
    </citation>
    <scope>IDENTIFICATION</scope>
    <source>
        <tissue evidence="7">Whole Larva</tissue>
    </source>
</reference>
<comment type="subcellular location">
    <subcellularLocation>
        <location evidence="1">Membrane</location>
        <topology evidence="1">Multi-pass membrane protein</topology>
    </subcellularLocation>
</comment>
<dbReference type="Proteomes" id="UP000695000">
    <property type="component" value="Unplaced"/>
</dbReference>